<evidence type="ECO:0000256" key="3">
    <source>
        <dbReference type="ARBA" id="ARBA00022679"/>
    </source>
</evidence>
<feature type="binding site" description="in other chain" evidence="5">
    <location>
        <begin position="178"/>
        <end position="180"/>
    </location>
    <ligand>
        <name>a purine D-ribonucleoside</name>
        <dbReference type="ChEBI" id="CHEBI:142355"/>
        <note>ligand shared between dimeric partners</note>
    </ligand>
</feature>
<dbReference type="HAMAP" id="MF_01627">
    <property type="entry name" value="Pur_nucleosid_phosp"/>
    <property type="match status" value="1"/>
</dbReference>
<evidence type="ECO:0000313" key="8">
    <source>
        <dbReference type="Proteomes" id="UP000184206"/>
    </source>
</evidence>
<feature type="binding site" description="in other chain" evidence="5">
    <location>
        <begin position="202"/>
        <end position="203"/>
    </location>
    <ligand>
        <name>a purine D-ribonucleoside</name>
        <dbReference type="ChEBI" id="CHEBI:142355"/>
        <note>ligand shared between dimeric partners</note>
    </ligand>
</feature>
<feature type="binding site" evidence="5">
    <location>
        <position position="43"/>
    </location>
    <ligand>
        <name>phosphate</name>
        <dbReference type="ChEBI" id="CHEBI:43474"/>
        <note>ligand shared between dimeric partners</note>
    </ligand>
</feature>
<feature type="domain" description="Nucleoside phosphorylase" evidence="6">
    <location>
        <begin position="16"/>
        <end position="226"/>
    </location>
</feature>
<organism evidence="7 8">
    <name type="scientific">Lacicoccus alkaliphilus DSM 16010</name>
    <dbReference type="NCBI Taxonomy" id="1123231"/>
    <lineage>
        <taxon>Bacteria</taxon>
        <taxon>Bacillati</taxon>
        <taxon>Bacillota</taxon>
        <taxon>Bacilli</taxon>
        <taxon>Bacillales</taxon>
        <taxon>Salinicoccaceae</taxon>
        <taxon>Lacicoccus</taxon>
    </lineage>
</organism>
<keyword evidence="3 5" id="KW-0808">Transferase</keyword>
<feature type="binding site" description="in other chain" evidence="5">
    <location>
        <begin position="87"/>
        <end position="90"/>
    </location>
    <ligand>
        <name>phosphate</name>
        <dbReference type="ChEBI" id="CHEBI:43474"/>
        <note>ligand shared between dimeric partners</note>
    </ligand>
</feature>
<dbReference type="NCBIfam" id="NF009914">
    <property type="entry name" value="PRK13374.1"/>
    <property type="match status" value="1"/>
</dbReference>
<dbReference type="InterPro" id="IPR035994">
    <property type="entry name" value="Nucleoside_phosphorylase_sf"/>
</dbReference>
<feature type="binding site" evidence="5">
    <location>
        <position position="4"/>
    </location>
    <ligand>
        <name>a purine D-ribonucleoside</name>
        <dbReference type="ChEBI" id="CHEBI:142355"/>
        <note>ligand shared between dimeric partners</note>
    </ligand>
</feature>
<proteinExistence type="inferred from homology"/>
<dbReference type="GO" id="GO:0004850">
    <property type="term" value="F:uridine phosphorylase activity"/>
    <property type="evidence" value="ECO:0007669"/>
    <property type="project" value="UniProtKB-EC"/>
</dbReference>
<dbReference type="Pfam" id="PF01048">
    <property type="entry name" value="PNP_UDP_1"/>
    <property type="match status" value="1"/>
</dbReference>
<dbReference type="PROSITE" id="PS01232">
    <property type="entry name" value="PNP_UDP_1"/>
    <property type="match status" value="1"/>
</dbReference>
<dbReference type="GO" id="GO:0005829">
    <property type="term" value="C:cytosol"/>
    <property type="evidence" value="ECO:0007669"/>
    <property type="project" value="TreeGrafter"/>
</dbReference>
<comment type="subunit">
    <text evidence="5">Homohexamer; trimer of homodimers.</text>
</comment>
<reference evidence="7 8" key="1">
    <citation type="submission" date="2016-11" db="EMBL/GenBank/DDBJ databases">
        <authorList>
            <person name="Jaros S."/>
            <person name="Januszkiewicz K."/>
            <person name="Wedrychowicz H."/>
        </authorList>
    </citation>
    <scope>NUCLEOTIDE SEQUENCE [LARGE SCALE GENOMIC DNA]</scope>
    <source>
        <strain evidence="7 8">DSM 16010</strain>
    </source>
</reference>
<feature type="site" description="Important for catalytic activity" evidence="5">
    <location>
        <position position="216"/>
    </location>
</feature>
<comment type="catalytic activity">
    <reaction evidence="5">
        <text>a purine 2'-deoxy-D-ribonucleoside + phosphate = a purine nucleobase + 2-deoxy-alpha-D-ribose 1-phosphate</text>
        <dbReference type="Rhea" id="RHEA:36431"/>
        <dbReference type="ChEBI" id="CHEBI:26386"/>
        <dbReference type="ChEBI" id="CHEBI:43474"/>
        <dbReference type="ChEBI" id="CHEBI:57259"/>
        <dbReference type="ChEBI" id="CHEBI:142361"/>
        <dbReference type="EC" id="2.4.2.1"/>
    </reaction>
</comment>
<dbReference type="OrthoDB" id="9782889at2"/>
<protein>
    <recommendedName>
        <fullName evidence="5">Purine nucleoside phosphorylase DeoD-type</fullName>
        <shortName evidence="5">PNP</shortName>
        <ecNumber evidence="5">2.4.2.1</ecNumber>
    </recommendedName>
</protein>
<dbReference type="NCBIfam" id="TIGR00107">
    <property type="entry name" value="deoD"/>
    <property type="match status" value="1"/>
</dbReference>
<comment type="function">
    <text evidence="5">Catalyzes the reversible phosphorolytic breakdown of the N-glycosidic bond in the beta-(deoxy)ribonucleoside molecules, with the formation of the corresponding free purine bases and pentose-1-phosphate.</text>
</comment>
<keyword evidence="2 5" id="KW-0328">Glycosyltransferase</keyword>
<dbReference type="GO" id="GO:0006152">
    <property type="term" value="P:purine nucleoside catabolic process"/>
    <property type="evidence" value="ECO:0007669"/>
    <property type="project" value="TreeGrafter"/>
</dbReference>
<comment type="similarity">
    <text evidence="1 5">Belongs to the PNP/UDP phosphorylase family.</text>
</comment>
<dbReference type="CDD" id="cd09006">
    <property type="entry name" value="PNP_EcPNPI-like"/>
    <property type="match status" value="1"/>
</dbReference>
<dbReference type="RefSeq" id="WP_072707694.1">
    <property type="nucleotide sequence ID" value="NZ_FRCF01000002.1"/>
</dbReference>
<dbReference type="PANTHER" id="PTHR43691:SF11">
    <property type="entry name" value="FI09636P-RELATED"/>
    <property type="match status" value="1"/>
</dbReference>
<dbReference type="SUPFAM" id="SSF53167">
    <property type="entry name" value="Purine and uridine phosphorylases"/>
    <property type="match status" value="1"/>
</dbReference>
<dbReference type="STRING" id="1123231.SAMN02745189_00347"/>
<evidence type="ECO:0000259" key="6">
    <source>
        <dbReference type="Pfam" id="PF01048"/>
    </source>
</evidence>
<evidence type="ECO:0000256" key="4">
    <source>
        <dbReference type="ARBA" id="ARBA00048447"/>
    </source>
</evidence>
<dbReference type="InterPro" id="IPR018016">
    <property type="entry name" value="Nucleoside_phosphorylase_CS"/>
</dbReference>
<name>A0A1M7B534_9BACL</name>
<dbReference type="NCBIfam" id="NF004489">
    <property type="entry name" value="PRK05819.1"/>
    <property type="match status" value="1"/>
</dbReference>
<keyword evidence="8" id="KW-1185">Reference proteome</keyword>
<evidence type="ECO:0000313" key="7">
    <source>
        <dbReference type="EMBL" id="SHL50057.1"/>
    </source>
</evidence>
<dbReference type="InterPro" id="IPR000845">
    <property type="entry name" value="Nucleoside_phosphorylase_d"/>
</dbReference>
<feature type="binding site" description="in other chain" evidence="5">
    <location>
        <position position="24"/>
    </location>
    <ligand>
        <name>phosphate</name>
        <dbReference type="ChEBI" id="CHEBI:43474"/>
        <note>ligand shared between dimeric partners</note>
    </ligand>
</feature>
<sequence>MSIHINAQKGDIADTILLPGDPLRAKYIAENFLEDVTCFNEVRNMFGYTGTYKGKRISVMGTGMGVPSISIYVHELMEEYGVKNLIRVGTCGAIQKDVEVRDVIIAQSASTDSFQNRKLFGNFEYAPTSDFELLLASYNEAKKKGLEVKVGNVFTADSFYDEKGDVEMMAKYGVLALEMESAALFTISKKFDARALAILTVSDHVLTGEATSSEERQTTFNEMIEVALDAAVPFAGE</sequence>
<evidence type="ECO:0000256" key="5">
    <source>
        <dbReference type="HAMAP-Rule" id="MF_01627"/>
    </source>
</evidence>
<dbReference type="GO" id="GO:0004731">
    <property type="term" value="F:purine-nucleoside phosphorylase activity"/>
    <property type="evidence" value="ECO:0007669"/>
    <property type="project" value="UniProtKB-UniRule"/>
</dbReference>
<comment type="catalytic activity">
    <reaction evidence="5">
        <text>a purine D-ribonucleoside + phosphate = a purine nucleobase + alpha-D-ribose 1-phosphate</text>
        <dbReference type="Rhea" id="RHEA:19805"/>
        <dbReference type="ChEBI" id="CHEBI:26386"/>
        <dbReference type="ChEBI" id="CHEBI:43474"/>
        <dbReference type="ChEBI" id="CHEBI:57720"/>
        <dbReference type="ChEBI" id="CHEBI:142355"/>
        <dbReference type="EC" id="2.4.2.1"/>
    </reaction>
</comment>
<gene>
    <name evidence="5" type="primary">deoD</name>
    <name evidence="7" type="ORF">SAMN02745189_00347</name>
</gene>
<comment type="catalytic activity">
    <reaction evidence="4">
        <text>uridine + phosphate = alpha-D-ribose 1-phosphate + uracil</text>
        <dbReference type="Rhea" id="RHEA:24388"/>
        <dbReference type="ChEBI" id="CHEBI:16704"/>
        <dbReference type="ChEBI" id="CHEBI:17568"/>
        <dbReference type="ChEBI" id="CHEBI:43474"/>
        <dbReference type="ChEBI" id="CHEBI:57720"/>
        <dbReference type="EC" id="2.4.2.3"/>
    </reaction>
</comment>
<feature type="active site" description="Proton donor" evidence="5">
    <location>
        <position position="203"/>
    </location>
</feature>
<dbReference type="Proteomes" id="UP000184206">
    <property type="component" value="Unassembled WGS sequence"/>
</dbReference>
<dbReference type="InterPro" id="IPR004402">
    <property type="entry name" value="DeoD-type"/>
</dbReference>
<dbReference type="EMBL" id="FRCF01000002">
    <property type="protein sequence ID" value="SHL50057.1"/>
    <property type="molecule type" value="Genomic_DNA"/>
</dbReference>
<feature type="binding site" description="in other chain" evidence="5">
    <location>
        <position position="20"/>
    </location>
    <ligand>
        <name>phosphate</name>
        <dbReference type="ChEBI" id="CHEBI:43474"/>
        <note>ligand shared between dimeric partners</note>
    </ligand>
</feature>
<evidence type="ECO:0000256" key="1">
    <source>
        <dbReference type="ARBA" id="ARBA00010456"/>
    </source>
</evidence>
<dbReference type="AlphaFoldDB" id="A0A1M7B534"/>
<accession>A0A1M7B534</accession>
<dbReference type="EC" id="2.4.2.1" evidence="5"/>
<dbReference type="PANTHER" id="PTHR43691">
    <property type="entry name" value="URIDINE PHOSPHORYLASE"/>
    <property type="match status" value="1"/>
</dbReference>
<dbReference type="Gene3D" id="3.40.50.1580">
    <property type="entry name" value="Nucleoside phosphorylase domain"/>
    <property type="match status" value="1"/>
</dbReference>
<evidence type="ECO:0000256" key="2">
    <source>
        <dbReference type="ARBA" id="ARBA00022676"/>
    </source>
</evidence>